<evidence type="ECO:0000256" key="4">
    <source>
        <dbReference type="ARBA" id="ARBA00022960"/>
    </source>
</evidence>
<evidence type="ECO:0000256" key="1">
    <source>
        <dbReference type="ARBA" id="ARBA00007164"/>
    </source>
</evidence>
<dbReference type="EC" id="3.4.16.4" evidence="11"/>
<evidence type="ECO:0000256" key="8">
    <source>
        <dbReference type="SAM" id="MobiDB-lite"/>
    </source>
</evidence>
<evidence type="ECO:0000256" key="3">
    <source>
        <dbReference type="ARBA" id="ARBA00022801"/>
    </source>
</evidence>
<evidence type="ECO:0000256" key="7">
    <source>
        <dbReference type="RuleBase" id="RU004016"/>
    </source>
</evidence>
<evidence type="ECO:0000259" key="10">
    <source>
        <dbReference type="Pfam" id="PF00768"/>
    </source>
</evidence>
<keyword evidence="11" id="KW-0121">Carboxypeptidase</keyword>
<evidence type="ECO:0000256" key="5">
    <source>
        <dbReference type="ARBA" id="ARBA00022984"/>
    </source>
</evidence>
<protein>
    <submittedName>
        <fullName evidence="11">D-alanyl-D-alanine carboxypeptidase</fullName>
        <ecNumber evidence="11">3.4.16.4</ecNumber>
    </submittedName>
</protein>
<keyword evidence="4" id="KW-0133">Cell shape</keyword>
<dbReference type="InterPro" id="IPR001967">
    <property type="entry name" value="Peptidase_S11_N"/>
</dbReference>
<dbReference type="Pfam" id="PF00768">
    <property type="entry name" value="Peptidase_S11"/>
    <property type="match status" value="1"/>
</dbReference>
<organism evidence="11 12">
    <name type="scientific">Phyllobacterium ifriqiyense</name>
    <dbReference type="NCBI Taxonomy" id="314238"/>
    <lineage>
        <taxon>Bacteria</taxon>
        <taxon>Pseudomonadati</taxon>
        <taxon>Pseudomonadota</taxon>
        <taxon>Alphaproteobacteria</taxon>
        <taxon>Hyphomicrobiales</taxon>
        <taxon>Phyllobacteriaceae</taxon>
        <taxon>Phyllobacterium</taxon>
    </lineage>
</organism>
<reference evidence="11 12" key="1">
    <citation type="submission" date="2023-07" db="EMBL/GenBank/DDBJ databases">
        <title>Comparative genomics of wheat-associated soil bacteria to identify genetic determinants of phenazine resistance.</title>
        <authorList>
            <person name="Mouncey N."/>
        </authorList>
    </citation>
    <scope>NUCLEOTIDE SEQUENCE [LARGE SCALE GENOMIC DNA]</scope>
    <source>
        <strain evidence="11 12">W4I11</strain>
    </source>
</reference>
<keyword evidence="9" id="KW-1133">Transmembrane helix</keyword>
<keyword evidence="12" id="KW-1185">Reference proteome</keyword>
<evidence type="ECO:0000256" key="2">
    <source>
        <dbReference type="ARBA" id="ARBA00022729"/>
    </source>
</evidence>
<name>A0ABU0S8C9_9HYPH</name>
<keyword evidence="9" id="KW-0812">Transmembrane</keyword>
<dbReference type="PANTHER" id="PTHR21581:SF6">
    <property type="entry name" value="TRAFFICKING PROTEIN PARTICLE COMPLEX SUBUNIT 12"/>
    <property type="match status" value="1"/>
</dbReference>
<keyword evidence="3 11" id="KW-0378">Hydrolase</keyword>
<feature type="transmembrane region" description="Helical" evidence="9">
    <location>
        <begin position="39"/>
        <end position="61"/>
    </location>
</feature>
<keyword evidence="5" id="KW-0573">Peptidoglycan synthesis</keyword>
<dbReference type="SUPFAM" id="SSF56601">
    <property type="entry name" value="beta-lactamase/transpeptidase-like"/>
    <property type="match status" value="1"/>
</dbReference>
<evidence type="ECO:0000313" key="11">
    <source>
        <dbReference type="EMBL" id="MDQ0997006.1"/>
    </source>
</evidence>
<comment type="caution">
    <text evidence="11">The sequence shown here is derived from an EMBL/GenBank/DDBJ whole genome shotgun (WGS) entry which is preliminary data.</text>
</comment>
<comment type="similarity">
    <text evidence="1 7">Belongs to the peptidase S11 family.</text>
</comment>
<gene>
    <name evidence="11" type="ORF">QFZ34_002188</name>
</gene>
<evidence type="ECO:0000256" key="9">
    <source>
        <dbReference type="SAM" id="Phobius"/>
    </source>
</evidence>
<dbReference type="Gene3D" id="3.40.710.10">
    <property type="entry name" value="DD-peptidase/beta-lactamase superfamily"/>
    <property type="match status" value="1"/>
</dbReference>
<keyword evidence="11" id="KW-0645">Protease</keyword>
<accession>A0ABU0S8C9</accession>
<dbReference type="PRINTS" id="PR00725">
    <property type="entry name" value="DADACBPTASE1"/>
</dbReference>
<dbReference type="InterPro" id="IPR018044">
    <property type="entry name" value="Peptidase_S11"/>
</dbReference>
<keyword evidence="9" id="KW-0472">Membrane</keyword>
<dbReference type="GO" id="GO:0009002">
    <property type="term" value="F:serine-type D-Ala-D-Ala carboxypeptidase activity"/>
    <property type="evidence" value="ECO:0007669"/>
    <property type="project" value="UniProtKB-EC"/>
</dbReference>
<sequence length="407" mass="43760">MPHKIDKAIAAPREARLNAFCLPKVFIQTGWISGMRKTVALFLVGSAMSTVAMLGLGSTALAEANITLDAGGGEILSQKNAFQRWYPASLTKLMTVYVAFRMLESKQVTLDTPVRITALSAKQPPSKMGYKVGSELTLSDALKIMMVKSANDVAMAVGETLGGSSEKFAVLMNEEAQRIGMKGSHFVNPNGLHSDDHYTTARDMAVLTLQLRREFPQFAHFFDIEAIDYGGKKVQPNLNALIGRFPGADGMKTGFVCPSGYNLIGSATRNGRTVITVVLGELKLSTRATKAAELLAKGFETHGTSITIDNLKSNGSPELDVAVNMRPEVCSKTSGSDTWDGKDLEGHIIAGSPYMNRMDREPVAEKVALLPSKLNALGMELNRLPVPTPRPDRSSLSDAGSAAKVIN</sequence>
<dbReference type="Proteomes" id="UP001237780">
    <property type="component" value="Unassembled WGS sequence"/>
</dbReference>
<keyword evidence="6" id="KW-0961">Cell wall biogenesis/degradation</keyword>
<proteinExistence type="inferred from homology"/>
<evidence type="ECO:0000256" key="6">
    <source>
        <dbReference type="ARBA" id="ARBA00023316"/>
    </source>
</evidence>
<feature type="domain" description="Peptidase S11 D-alanyl-D-alanine carboxypeptidase A N-terminal" evidence="10">
    <location>
        <begin position="62"/>
        <end position="281"/>
    </location>
</feature>
<dbReference type="InterPro" id="IPR012338">
    <property type="entry name" value="Beta-lactam/transpept-like"/>
</dbReference>
<dbReference type="EMBL" id="JAUSZT010000003">
    <property type="protein sequence ID" value="MDQ0997006.1"/>
    <property type="molecule type" value="Genomic_DNA"/>
</dbReference>
<keyword evidence="2" id="KW-0732">Signal</keyword>
<dbReference type="PANTHER" id="PTHR21581">
    <property type="entry name" value="D-ALANYL-D-ALANINE CARBOXYPEPTIDASE"/>
    <property type="match status" value="1"/>
</dbReference>
<feature type="region of interest" description="Disordered" evidence="8">
    <location>
        <begin position="383"/>
        <end position="407"/>
    </location>
</feature>
<evidence type="ECO:0000313" key="12">
    <source>
        <dbReference type="Proteomes" id="UP001237780"/>
    </source>
</evidence>